<dbReference type="InterPro" id="IPR000504">
    <property type="entry name" value="RRM_dom"/>
</dbReference>
<protein>
    <recommendedName>
        <fullName evidence="6">RRM domain-containing protein</fullName>
    </recommendedName>
</protein>
<keyword evidence="8" id="KW-1185">Reference proteome</keyword>
<feature type="domain" description="RRM" evidence="6">
    <location>
        <begin position="101"/>
        <end position="174"/>
    </location>
</feature>
<proteinExistence type="predicted"/>
<dbReference type="InterPro" id="IPR035979">
    <property type="entry name" value="RBD_domain_sf"/>
</dbReference>
<dbReference type="CDD" id="cd21546">
    <property type="entry name" value="SPOC_FPA-like"/>
    <property type="match status" value="1"/>
</dbReference>
<dbReference type="EMBL" id="CAUOFW020002169">
    <property type="protein sequence ID" value="CAK9151821.1"/>
    <property type="molecule type" value="Genomic_DNA"/>
</dbReference>
<evidence type="ECO:0000256" key="4">
    <source>
        <dbReference type="PROSITE-ProRule" id="PRU00176"/>
    </source>
</evidence>
<sequence>MIVELLGDASKFGVAKSEHKLFAMKHCSCRLSNQLFSIEYWLEKSSTSSREEDFLQRRDEHLSSVRGSPFLRRDFGAHHSSPEPSHTDKSKMKGKNMEPSEVLWIGFPASLKVDALILRRVFSPFGEIESITVFPGGSYAFIQFKNVMAACWAKDTLRGKLFGDPRVRICFAKREAGTSNRGRNLINAPHSPHFRSYAHPQSSEDFRQDRNFGNLNGDPNMISLCFICNMDPSDPDVTSFNRKDNLWAGGSGSFEQRRFQELGSEPGLPGNMYEHHSSCPQDSGPHFRDSQQFPRQGPSYNLPEDALLFHGAKKLKTSSFPPEDLLPNYPFSDSEQAKHVLPRMYPDFTQPEAIEKNFHPGPFGYKQIPDHAMNLIQPFGERSEHWNASYDSFQIGSLPLASNPTDWKRSTPKSHQSSLSEEWKWEGTIAKGGTAICRARCFPVGKALDMNLPEFLDCTARTSLDILTKHYYQAASVWVVFFVPADDPNIEFYNEFMDYLRENQRAALVKLYEKTTLFLVPPSEFAEKVLKVPGKLSISGVILRLERPGSNFVSLYPPHEKKDTNSISCQGDESYPKPSSSARPYSSVLAFQNIEKPVLNSTSFKGNLSTAVPPVSVSGSAHAIGKMSDSFNENRHEYVLHLQNPTLGPNWSPHNLQNSNSGSRSTKSDASNSSAVDPINSVMHSAMQQSSSTNYSTEISGVPLGGNGKLSLQETKPPVSSSLPVGALHTEQLAQLTSSLLGQQRQSGGASSSTMHEFQNSYRPSQQYTLPHNQVSSELPSSYFDQMQQQQQQEEPNVPTAPQRDLLTGVQVNQQPPSSGAQEEVNADTKKRLLATLQLAAALLQQTQQGGGT</sequence>
<feature type="region of interest" description="Disordered" evidence="5">
    <location>
        <begin position="644"/>
        <end position="677"/>
    </location>
</feature>
<evidence type="ECO:0000256" key="5">
    <source>
        <dbReference type="SAM" id="MobiDB-lite"/>
    </source>
</evidence>
<dbReference type="PROSITE" id="PS50102">
    <property type="entry name" value="RRM"/>
    <property type="match status" value="1"/>
</dbReference>
<dbReference type="AlphaFoldDB" id="A0ABC8S3M7"/>
<keyword evidence="3" id="KW-0539">Nucleus</keyword>
<comment type="caution">
    <text evidence="7">The sequence shown here is derived from an EMBL/GenBank/DDBJ whole genome shotgun (WGS) entry which is preliminary data.</text>
</comment>
<dbReference type="InterPro" id="IPR012677">
    <property type="entry name" value="Nucleotide-bd_a/b_plait_sf"/>
</dbReference>
<dbReference type="Pfam" id="PF07744">
    <property type="entry name" value="SPOC"/>
    <property type="match status" value="1"/>
</dbReference>
<name>A0ABC8S3M7_9AQUA</name>
<dbReference type="Proteomes" id="UP001642360">
    <property type="component" value="Unassembled WGS sequence"/>
</dbReference>
<dbReference type="SMART" id="SM00360">
    <property type="entry name" value="RRM"/>
    <property type="match status" value="1"/>
</dbReference>
<evidence type="ECO:0000256" key="2">
    <source>
        <dbReference type="ARBA" id="ARBA00022884"/>
    </source>
</evidence>
<dbReference type="SUPFAM" id="SSF54928">
    <property type="entry name" value="RNA-binding domain, RBD"/>
    <property type="match status" value="1"/>
</dbReference>
<dbReference type="Gene3D" id="3.30.70.330">
    <property type="match status" value="1"/>
</dbReference>
<gene>
    <name evidence="7" type="ORF">ILEXP_LOCUS19983</name>
</gene>
<dbReference type="Pfam" id="PF00076">
    <property type="entry name" value="RRM_1"/>
    <property type="match status" value="1"/>
</dbReference>
<reference evidence="7 8" key="1">
    <citation type="submission" date="2024-02" db="EMBL/GenBank/DDBJ databases">
        <authorList>
            <person name="Vignale AGUSTIN F."/>
            <person name="Sosa J E."/>
            <person name="Modenutti C."/>
        </authorList>
    </citation>
    <scope>NUCLEOTIDE SEQUENCE [LARGE SCALE GENOMIC DNA]</scope>
</reference>
<comment type="subcellular location">
    <subcellularLocation>
        <location evidence="1">Nucleus</location>
    </subcellularLocation>
</comment>
<evidence type="ECO:0000256" key="1">
    <source>
        <dbReference type="ARBA" id="ARBA00004123"/>
    </source>
</evidence>
<evidence type="ECO:0000256" key="3">
    <source>
        <dbReference type="ARBA" id="ARBA00023242"/>
    </source>
</evidence>
<dbReference type="InterPro" id="IPR012921">
    <property type="entry name" value="SPOC_C"/>
</dbReference>
<dbReference type="GO" id="GO:0003723">
    <property type="term" value="F:RNA binding"/>
    <property type="evidence" value="ECO:0007669"/>
    <property type="project" value="UniProtKB-UniRule"/>
</dbReference>
<dbReference type="PANTHER" id="PTHR23189">
    <property type="entry name" value="RNA RECOGNITION MOTIF-CONTAINING"/>
    <property type="match status" value="1"/>
</dbReference>
<keyword evidence="2 4" id="KW-0694">RNA-binding</keyword>
<evidence type="ECO:0000259" key="6">
    <source>
        <dbReference type="PROSITE" id="PS50102"/>
    </source>
</evidence>
<dbReference type="GO" id="GO:0005634">
    <property type="term" value="C:nucleus"/>
    <property type="evidence" value="ECO:0007669"/>
    <property type="project" value="UniProtKB-SubCell"/>
</dbReference>
<evidence type="ECO:0000313" key="7">
    <source>
        <dbReference type="EMBL" id="CAK9151821.1"/>
    </source>
</evidence>
<organism evidence="7 8">
    <name type="scientific">Ilex paraguariensis</name>
    <name type="common">yerba mate</name>
    <dbReference type="NCBI Taxonomy" id="185542"/>
    <lineage>
        <taxon>Eukaryota</taxon>
        <taxon>Viridiplantae</taxon>
        <taxon>Streptophyta</taxon>
        <taxon>Embryophyta</taxon>
        <taxon>Tracheophyta</taxon>
        <taxon>Spermatophyta</taxon>
        <taxon>Magnoliopsida</taxon>
        <taxon>eudicotyledons</taxon>
        <taxon>Gunneridae</taxon>
        <taxon>Pentapetalae</taxon>
        <taxon>asterids</taxon>
        <taxon>campanulids</taxon>
        <taxon>Aquifoliales</taxon>
        <taxon>Aquifoliaceae</taxon>
        <taxon>Ilex</taxon>
    </lineage>
</organism>
<evidence type="ECO:0000313" key="8">
    <source>
        <dbReference type="Proteomes" id="UP001642360"/>
    </source>
</evidence>
<accession>A0ABC8S3M7</accession>
<feature type="compositionally biased region" description="Polar residues" evidence="5">
    <location>
        <begin position="644"/>
        <end position="675"/>
    </location>
</feature>
<feature type="region of interest" description="Disordered" evidence="5">
    <location>
        <begin position="73"/>
        <end position="95"/>
    </location>
</feature>